<evidence type="ECO:0000313" key="13">
    <source>
        <dbReference type="EMBL" id="KAA6390968.1"/>
    </source>
</evidence>
<dbReference type="SUPFAM" id="SSF90123">
    <property type="entry name" value="ABC transporter transmembrane region"/>
    <property type="match status" value="2"/>
</dbReference>
<dbReference type="InterPro" id="IPR050173">
    <property type="entry name" value="ABC_transporter_C-like"/>
</dbReference>
<feature type="transmembrane region" description="Helical" evidence="10">
    <location>
        <begin position="1035"/>
        <end position="1055"/>
    </location>
</feature>
<feature type="non-terminal residue" evidence="13">
    <location>
        <position position="1380"/>
    </location>
</feature>
<dbReference type="CDD" id="cd03250">
    <property type="entry name" value="ABCC_MRP_domain1"/>
    <property type="match status" value="1"/>
</dbReference>
<dbReference type="GO" id="GO:0016887">
    <property type="term" value="F:ATP hydrolysis activity"/>
    <property type="evidence" value="ECO:0007669"/>
    <property type="project" value="InterPro"/>
</dbReference>
<evidence type="ECO:0000256" key="4">
    <source>
        <dbReference type="ARBA" id="ARBA00022737"/>
    </source>
</evidence>
<evidence type="ECO:0000313" key="14">
    <source>
        <dbReference type="Proteomes" id="UP000324800"/>
    </source>
</evidence>
<protein>
    <submittedName>
        <fullName evidence="13">Putative ABC transporter C family member 3</fullName>
    </submittedName>
</protein>
<dbReference type="InterPro" id="IPR027417">
    <property type="entry name" value="P-loop_NTPase"/>
</dbReference>
<evidence type="ECO:0000256" key="8">
    <source>
        <dbReference type="ARBA" id="ARBA00023136"/>
    </source>
</evidence>
<dbReference type="InterPro" id="IPR044726">
    <property type="entry name" value="ABCC_6TM_D2"/>
</dbReference>
<feature type="transmembrane region" description="Helical" evidence="10">
    <location>
        <begin position="115"/>
        <end position="137"/>
    </location>
</feature>
<dbReference type="GO" id="GO:0016020">
    <property type="term" value="C:membrane"/>
    <property type="evidence" value="ECO:0007669"/>
    <property type="project" value="UniProtKB-SubCell"/>
</dbReference>
<name>A0A5J4W7W8_9EUKA</name>
<feature type="region of interest" description="Disordered" evidence="9">
    <location>
        <begin position="489"/>
        <end position="524"/>
    </location>
</feature>
<feature type="compositionally biased region" description="Basic and acidic residues" evidence="9">
    <location>
        <begin position="838"/>
        <end position="863"/>
    </location>
</feature>
<evidence type="ECO:0000256" key="2">
    <source>
        <dbReference type="ARBA" id="ARBA00022448"/>
    </source>
</evidence>
<keyword evidence="8 10" id="KW-0472">Membrane</keyword>
<feature type="transmembrane region" description="Helical" evidence="10">
    <location>
        <begin position="886"/>
        <end position="908"/>
    </location>
</feature>
<dbReference type="InterPro" id="IPR044746">
    <property type="entry name" value="ABCC_6TM_D1"/>
</dbReference>
<dbReference type="OrthoDB" id="6500128at2759"/>
<dbReference type="CDD" id="cd18579">
    <property type="entry name" value="ABC_6TM_ABCC_D1"/>
    <property type="match status" value="1"/>
</dbReference>
<feature type="transmembrane region" description="Helical" evidence="10">
    <location>
        <begin position="1009"/>
        <end position="1029"/>
    </location>
</feature>
<dbReference type="InterPro" id="IPR003439">
    <property type="entry name" value="ABC_transporter-like_ATP-bd"/>
</dbReference>
<keyword evidence="2" id="KW-0813">Transport</keyword>
<dbReference type="FunFam" id="1.20.1560.10:FF:000013">
    <property type="entry name" value="ABC transporter C family member 2"/>
    <property type="match status" value="1"/>
</dbReference>
<dbReference type="InterPro" id="IPR017871">
    <property type="entry name" value="ABC_transporter-like_CS"/>
</dbReference>
<feature type="transmembrane region" description="Helical" evidence="10">
    <location>
        <begin position="1122"/>
        <end position="1143"/>
    </location>
</feature>
<feature type="transmembrane region" description="Helical" evidence="10">
    <location>
        <begin position="940"/>
        <end position="963"/>
    </location>
</feature>
<dbReference type="EMBL" id="SNRW01003037">
    <property type="protein sequence ID" value="KAA6390968.1"/>
    <property type="molecule type" value="Genomic_DNA"/>
</dbReference>
<evidence type="ECO:0000256" key="5">
    <source>
        <dbReference type="ARBA" id="ARBA00022741"/>
    </source>
</evidence>
<keyword evidence="4" id="KW-0677">Repeat</keyword>
<reference evidence="13 14" key="1">
    <citation type="submission" date="2019-03" db="EMBL/GenBank/DDBJ databases">
        <title>Single cell metagenomics reveals metabolic interactions within the superorganism composed of flagellate Streblomastix strix and complex community of Bacteroidetes bacteria on its surface.</title>
        <authorList>
            <person name="Treitli S.C."/>
            <person name="Kolisko M."/>
            <person name="Husnik F."/>
            <person name="Keeling P."/>
            <person name="Hampl V."/>
        </authorList>
    </citation>
    <scope>NUCLEOTIDE SEQUENCE [LARGE SCALE GENOMIC DNA]</scope>
    <source>
        <strain evidence="13">ST1C</strain>
    </source>
</reference>
<dbReference type="PANTHER" id="PTHR24223">
    <property type="entry name" value="ATP-BINDING CASSETTE SUB-FAMILY C"/>
    <property type="match status" value="1"/>
</dbReference>
<keyword evidence="3 10" id="KW-0812">Transmembrane</keyword>
<evidence type="ECO:0000259" key="12">
    <source>
        <dbReference type="PROSITE" id="PS50929"/>
    </source>
</evidence>
<feature type="compositionally biased region" description="Low complexity" evidence="9">
    <location>
        <begin position="588"/>
        <end position="598"/>
    </location>
</feature>
<dbReference type="Gene3D" id="3.40.50.300">
    <property type="entry name" value="P-loop containing nucleotide triphosphate hydrolases"/>
    <property type="match status" value="2"/>
</dbReference>
<dbReference type="FunFam" id="3.40.50.300:FF:000997">
    <property type="entry name" value="Multidrug resistance-associated protein 1"/>
    <property type="match status" value="1"/>
</dbReference>
<feature type="transmembrane region" description="Helical" evidence="10">
    <location>
        <begin position="253"/>
        <end position="273"/>
    </location>
</feature>
<dbReference type="Gene3D" id="1.20.1560.10">
    <property type="entry name" value="ABC transporter type 1, transmembrane domain"/>
    <property type="match status" value="2"/>
</dbReference>
<dbReference type="PROSITE" id="PS50929">
    <property type="entry name" value="ABC_TM1F"/>
    <property type="match status" value="2"/>
</dbReference>
<feature type="compositionally biased region" description="Basic and acidic residues" evidence="9">
    <location>
        <begin position="489"/>
        <end position="516"/>
    </location>
</feature>
<dbReference type="InterPro" id="IPR011527">
    <property type="entry name" value="ABC1_TM_dom"/>
</dbReference>
<gene>
    <name evidence="13" type="ORF">EZS28_013504</name>
</gene>
<dbReference type="Proteomes" id="UP000324800">
    <property type="component" value="Unassembled WGS sequence"/>
</dbReference>
<feature type="domain" description="ABC transmembrane type-1" evidence="12">
    <location>
        <begin position="125"/>
        <end position="422"/>
    </location>
</feature>
<dbReference type="PROSITE" id="PS50893">
    <property type="entry name" value="ABC_TRANSPORTER_2"/>
    <property type="match status" value="1"/>
</dbReference>
<keyword evidence="5" id="KW-0547">Nucleotide-binding</keyword>
<dbReference type="SUPFAM" id="SSF52540">
    <property type="entry name" value="P-loop containing nucleoside triphosphate hydrolases"/>
    <property type="match status" value="2"/>
</dbReference>
<feature type="transmembrane region" description="Helical" evidence="10">
    <location>
        <begin position="403"/>
        <end position="425"/>
    </location>
</feature>
<dbReference type="GO" id="GO:0140359">
    <property type="term" value="F:ABC-type transporter activity"/>
    <property type="evidence" value="ECO:0007669"/>
    <property type="project" value="InterPro"/>
</dbReference>
<dbReference type="CDD" id="cd18580">
    <property type="entry name" value="ABC_6TM_ABCC_D2"/>
    <property type="match status" value="1"/>
</dbReference>
<comment type="subcellular location">
    <subcellularLocation>
        <location evidence="1">Membrane</location>
        <topology evidence="1">Multi-pass membrane protein</topology>
    </subcellularLocation>
</comment>
<evidence type="ECO:0000256" key="3">
    <source>
        <dbReference type="ARBA" id="ARBA00022692"/>
    </source>
</evidence>
<evidence type="ECO:0000256" key="6">
    <source>
        <dbReference type="ARBA" id="ARBA00022840"/>
    </source>
</evidence>
<evidence type="ECO:0000256" key="7">
    <source>
        <dbReference type="ARBA" id="ARBA00022989"/>
    </source>
</evidence>
<dbReference type="InterPro" id="IPR036640">
    <property type="entry name" value="ABC1_TM_sf"/>
</dbReference>
<feature type="transmembrane region" description="Helical" evidence="10">
    <location>
        <begin position="279"/>
        <end position="301"/>
    </location>
</feature>
<comment type="caution">
    <text evidence="13">The sequence shown here is derived from an EMBL/GenBank/DDBJ whole genome shotgun (WGS) entry which is preliminary data.</text>
</comment>
<feature type="transmembrane region" description="Helical" evidence="10">
    <location>
        <begin position="180"/>
        <end position="202"/>
    </location>
</feature>
<evidence type="ECO:0000256" key="9">
    <source>
        <dbReference type="SAM" id="MobiDB-lite"/>
    </source>
</evidence>
<feature type="region of interest" description="Disordered" evidence="9">
    <location>
        <begin position="826"/>
        <end position="863"/>
    </location>
</feature>
<dbReference type="Pfam" id="PF00005">
    <property type="entry name" value="ABC_tran"/>
    <property type="match status" value="1"/>
</dbReference>
<organism evidence="13 14">
    <name type="scientific">Streblomastix strix</name>
    <dbReference type="NCBI Taxonomy" id="222440"/>
    <lineage>
        <taxon>Eukaryota</taxon>
        <taxon>Metamonada</taxon>
        <taxon>Preaxostyla</taxon>
        <taxon>Oxymonadida</taxon>
        <taxon>Streblomastigidae</taxon>
        <taxon>Streblomastix</taxon>
    </lineage>
</organism>
<feature type="domain" description="ABC transmembrane type-1" evidence="12">
    <location>
        <begin position="911"/>
        <end position="1177"/>
    </location>
</feature>
<feature type="region of interest" description="Disordered" evidence="9">
    <location>
        <begin position="577"/>
        <end position="603"/>
    </location>
</feature>
<dbReference type="Pfam" id="PF00664">
    <property type="entry name" value="ABC_membrane"/>
    <property type="match status" value="2"/>
</dbReference>
<keyword evidence="6" id="KW-0067">ATP-binding</keyword>
<accession>A0A5J4W7W8</accession>
<proteinExistence type="predicted"/>
<evidence type="ECO:0000256" key="10">
    <source>
        <dbReference type="SAM" id="Phobius"/>
    </source>
</evidence>
<evidence type="ECO:0000259" key="11">
    <source>
        <dbReference type="PROSITE" id="PS50893"/>
    </source>
</evidence>
<dbReference type="InterPro" id="IPR003593">
    <property type="entry name" value="AAA+_ATPase"/>
</dbReference>
<dbReference type="PROSITE" id="PS00211">
    <property type="entry name" value="ABC_TRANSPORTER_1"/>
    <property type="match status" value="1"/>
</dbReference>
<dbReference type="SMART" id="SM00382">
    <property type="entry name" value="AAA"/>
    <property type="match status" value="2"/>
</dbReference>
<evidence type="ECO:0000256" key="1">
    <source>
        <dbReference type="ARBA" id="ARBA00004141"/>
    </source>
</evidence>
<keyword evidence="7 10" id="KW-1133">Transmembrane helix</keyword>
<sequence>MTSNTQIHEDTYIQKSKKNEFTTKQNLEENHKFFYNLFYCFFMPFVCRVKPVLNEDIYDIDSHDRCTVITKKTQEGWGPKYAQYLIKKAEYDQLKAENPDAKLIQPKAPSLFRILLLYLGSWKLLLAVAILILSVGFQVCQPSLMKEVLKAVIIKGQAEIMNPMLPPEYQIESKFPYSQAIILIVCPLLHGILDTLSFRLIFHFSSHLRSGLAGIIYQKTLLLNITSQSNIDTGRLLSLISADTNHIAMMFPMFFYVILLPVQFFVPFGFVAYEWGWSSLMSLGVLFLAFIIQGTIAPLLIKALKGYLTHNDIRNKVTNETLQGMRVVKLSGLEDIFMQHVNVTREEQLNDVFYFSITIQIFLSITRSTPQIVNVSTMAVYIATHEVPQLQFPVMVMPTMGQLSMMTMPLTMLTMFIQAGSMVLISVDRVQEFLMLPELKIEPLIAPLNSQIAVEMVNGTFIWSDPPEIPLRKREKELILKEAAKQRKIAQREAARQKDKEKKQKKIEMKEQKNEDSDGSQKSVQMVENVEVSSQVSVINESQSKNQTNNFNSDYSNSEIQNQQAIIITQLFPSQFSPSLSPSPDPLSSPSQLQSPSLTPYSITSPMLNEKRVKPPTLKDISFTLPKGSLTMIIGAVGSGKSSIGAALIGDIDKQGGNIHVDGTIAYCPQTAWINNNTVRGNITFGSTFQEDKYNEVVRVCALETDFQTLAAGDMTAIGEKGVNLSGGQKARIQLARAVYSDRDIYILDDPLSAVDAHVGRFLLEECIDGKLKGKTRLLMTNQLQFIDRADNIILLSKGHIAAQGTSKQLKEQGINFDEFIIKSSNKDKKSKHHHHKDKQEETKEEERMEQKEEFNDNKDNKENEAAKQIMTEEEQETGSVSWGSYFYYILSLVPWQIVIPFFLLIAIPEVIQVYQSWWMGIVGDPLRYSQISYHWKIRIYAFFCLGALIFYFIRSLISAFAVKRSDRIIHQELLQNVMQAPSSFFDTTPMGRILNRFTGDITLTDQTLYVLWILVVSMWIVLVGQIVVVSVDTVWFLMIGIPALVLFYLLMLLYGRAARNLHRLEAISRSPFLSHFSETITGAGLSTIRAYHLEDNWTKKFEELSDRWSVRFIVFQEGKKWATLYASIISTFVMAGVVLIGWDSMSASKLAVAIQASMQFANLGVMIVQMQVELQSRMTSYDRIRFYSSHLPQEVKRSNENPIDPSQDWPDSGRIEFDNVTFRYRQGLPYVLKGVSFDLKGGEKIGVCGRTGAGKSSLLFALFRLVELDPKLQPKMIDLSTGFLVESDKTEEPNKGRVLIDGIDISKVDLSRVRKSIAIIPQDPTLFTGTLRYNLDIGGKYQNDDRLWEVLGLIEMRDVIAGLPLGLDTQVAEGGSNFS</sequence>
<feature type="domain" description="ABC transporter" evidence="11">
    <location>
        <begin position="593"/>
        <end position="823"/>
    </location>
</feature>
<dbReference type="GO" id="GO:0005524">
    <property type="term" value="F:ATP binding"/>
    <property type="evidence" value="ECO:0007669"/>
    <property type="project" value="UniProtKB-KW"/>
</dbReference>